<name>A0A1R1PDC0_ZANCU</name>
<dbReference type="Proteomes" id="UP000188320">
    <property type="component" value="Unassembled WGS sequence"/>
</dbReference>
<dbReference type="OrthoDB" id="5088132at2759"/>
<dbReference type="Pfam" id="PF03732">
    <property type="entry name" value="Retrotrans_gag"/>
    <property type="match status" value="1"/>
</dbReference>
<dbReference type="AlphaFoldDB" id="A0A1R1PDC0"/>
<evidence type="ECO:0000313" key="3">
    <source>
        <dbReference type="EMBL" id="OMH78984.1"/>
    </source>
</evidence>
<organism evidence="3 4">
    <name type="scientific">Zancudomyces culisetae</name>
    <name type="common">Gut fungus</name>
    <name type="synonym">Smittium culisetae</name>
    <dbReference type="NCBI Taxonomy" id="1213189"/>
    <lineage>
        <taxon>Eukaryota</taxon>
        <taxon>Fungi</taxon>
        <taxon>Fungi incertae sedis</taxon>
        <taxon>Zoopagomycota</taxon>
        <taxon>Kickxellomycotina</taxon>
        <taxon>Harpellomycetes</taxon>
        <taxon>Harpellales</taxon>
        <taxon>Legeriomycetaceae</taxon>
        <taxon>Zancudomyces</taxon>
    </lineage>
</organism>
<dbReference type="SUPFAM" id="SSF57756">
    <property type="entry name" value="Retrovirus zinc finger-like domains"/>
    <property type="match status" value="1"/>
</dbReference>
<dbReference type="PANTHER" id="PTHR15503">
    <property type="entry name" value="LDOC1 RELATED"/>
    <property type="match status" value="1"/>
</dbReference>
<dbReference type="PANTHER" id="PTHR15503:SF36">
    <property type="entry name" value="RETROTRANSPOSON GAG-LIKE PROTEIN 5"/>
    <property type="match status" value="1"/>
</dbReference>
<protein>
    <submittedName>
        <fullName evidence="3">Retrotransposon-derived protein PEG10</fullName>
    </submittedName>
</protein>
<keyword evidence="4" id="KW-1185">Reference proteome</keyword>
<feature type="region of interest" description="Disordered" evidence="1">
    <location>
        <begin position="284"/>
        <end position="311"/>
    </location>
</feature>
<accession>A0A1R1PDC0</accession>
<feature type="region of interest" description="Disordered" evidence="1">
    <location>
        <begin position="37"/>
        <end position="57"/>
    </location>
</feature>
<dbReference type="InterPro" id="IPR032567">
    <property type="entry name" value="RTL1-rel"/>
</dbReference>
<evidence type="ECO:0000256" key="1">
    <source>
        <dbReference type="SAM" id="MobiDB-lite"/>
    </source>
</evidence>
<reference evidence="4" key="1">
    <citation type="submission" date="2017-01" db="EMBL/GenBank/DDBJ databases">
        <authorList>
            <person name="Wang Y."/>
            <person name="White M."/>
            <person name="Kvist S."/>
            <person name="Moncalvo J.-M."/>
        </authorList>
    </citation>
    <scope>NUCLEOTIDE SEQUENCE [LARGE SCALE GENOMIC DNA]</scope>
    <source>
        <strain evidence="4">COL-18-3</strain>
    </source>
</reference>
<evidence type="ECO:0000259" key="2">
    <source>
        <dbReference type="Pfam" id="PF03732"/>
    </source>
</evidence>
<comment type="caution">
    <text evidence="3">The sequence shown here is derived from an EMBL/GenBank/DDBJ whole genome shotgun (WGS) entry which is preliminary data.</text>
</comment>
<proteinExistence type="predicted"/>
<evidence type="ECO:0000313" key="4">
    <source>
        <dbReference type="Proteomes" id="UP000188320"/>
    </source>
</evidence>
<dbReference type="EMBL" id="LSSK01001704">
    <property type="protein sequence ID" value="OMH78984.1"/>
    <property type="molecule type" value="Genomic_DNA"/>
</dbReference>
<dbReference type="InterPro" id="IPR005162">
    <property type="entry name" value="Retrotrans_gag_dom"/>
</dbReference>
<gene>
    <name evidence="3" type="ORF">AX774_g7612</name>
</gene>
<dbReference type="InterPro" id="IPR036875">
    <property type="entry name" value="Znf_CCHC_sf"/>
</dbReference>
<dbReference type="GO" id="GO:0003676">
    <property type="term" value="F:nucleic acid binding"/>
    <property type="evidence" value="ECO:0007669"/>
    <property type="project" value="InterPro"/>
</dbReference>
<dbReference type="GO" id="GO:0008270">
    <property type="term" value="F:zinc ion binding"/>
    <property type="evidence" value="ECO:0007669"/>
    <property type="project" value="InterPro"/>
</dbReference>
<feature type="domain" description="Retrotransposon gag" evidence="2">
    <location>
        <begin position="92"/>
        <end position="181"/>
    </location>
</feature>
<sequence>MEEIQDSISQVELVKALMAQIATLSNQVDALQRQQLTNSNTPAPEPHVAPPEKFSGTKKGSIKNFISTVKTVFRLQPSRFPTSDSKVLYIGTLLTDNAQTWFRTMEGSNHPALLDSNNFFALLEHTYGDPNSTSKAQMRLSKMRQGTSNCLTYSTHFKSIALEADFNEAALIKLFYDGLNDEIKDTLATMDRIPGDFELYTALCIRIDNRIAQRRTEKLRREPWIPNKSFSRRDTDSMDIDLIGTKRLTESERDHRKYNKLCFYCANPNHFLKECPRKARQLKKMFKKSIDQPDSPIPEKFKPKNKSNLQE</sequence>